<evidence type="ECO:0000259" key="1">
    <source>
        <dbReference type="Pfam" id="PF24496"/>
    </source>
</evidence>
<organism evidence="2 3">
    <name type="scientific">Solanum commersonii</name>
    <name type="common">Commerson's wild potato</name>
    <name type="synonym">Commerson's nightshade</name>
    <dbReference type="NCBI Taxonomy" id="4109"/>
    <lineage>
        <taxon>Eukaryota</taxon>
        <taxon>Viridiplantae</taxon>
        <taxon>Streptophyta</taxon>
        <taxon>Embryophyta</taxon>
        <taxon>Tracheophyta</taxon>
        <taxon>Spermatophyta</taxon>
        <taxon>Magnoliopsida</taxon>
        <taxon>eudicotyledons</taxon>
        <taxon>Gunneridae</taxon>
        <taxon>Pentapetalae</taxon>
        <taxon>asterids</taxon>
        <taxon>lamiids</taxon>
        <taxon>Solanales</taxon>
        <taxon>Solanaceae</taxon>
        <taxon>Solanoideae</taxon>
        <taxon>Solaneae</taxon>
        <taxon>Solanum</taxon>
    </lineage>
</organism>
<comment type="caution">
    <text evidence="2">The sequence shown here is derived from an EMBL/GenBank/DDBJ whole genome shotgun (WGS) entry which is preliminary data.</text>
</comment>
<dbReference type="Proteomes" id="UP000824120">
    <property type="component" value="Chromosome 7"/>
</dbReference>
<accession>A0A9J5Y3T4</accession>
<feature type="domain" description="DUF7588" evidence="1">
    <location>
        <begin position="14"/>
        <end position="77"/>
    </location>
</feature>
<proteinExistence type="predicted"/>
<dbReference type="Pfam" id="PF24496">
    <property type="entry name" value="DUF7588"/>
    <property type="match status" value="1"/>
</dbReference>
<keyword evidence="3" id="KW-1185">Reference proteome</keyword>
<protein>
    <recommendedName>
        <fullName evidence="1">DUF7588 domain-containing protein</fullName>
    </recommendedName>
</protein>
<name>A0A9J5Y3T4_SOLCO</name>
<dbReference type="EMBL" id="JACXVP010000007">
    <property type="protein sequence ID" value="KAG5594535.1"/>
    <property type="molecule type" value="Genomic_DNA"/>
</dbReference>
<sequence>MIPQLDFSPGSLARKHIQKEFFDEKWNQFKTWICDYYSKYDMNNISQEFYETCALHNQIMYFVPWFITTYLPLYINVIERTYKDGSGYLTKDIYPPQSSFVLPNNTGIKADIAKTNFASTSESKFEVVPTHVQRSLEIEDFKFKSLEELLDKKFSGLDFKELLDKKLSGLNFKPINLSQDFTDKMETTVDYKN</sequence>
<dbReference type="InterPro" id="IPR056010">
    <property type="entry name" value="DUF7588"/>
</dbReference>
<gene>
    <name evidence="2" type="ORF">H5410_035767</name>
</gene>
<evidence type="ECO:0000313" key="2">
    <source>
        <dbReference type="EMBL" id="KAG5594535.1"/>
    </source>
</evidence>
<evidence type="ECO:0000313" key="3">
    <source>
        <dbReference type="Proteomes" id="UP000824120"/>
    </source>
</evidence>
<dbReference type="AlphaFoldDB" id="A0A9J5Y3T4"/>
<reference evidence="2 3" key="1">
    <citation type="submission" date="2020-09" db="EMBL/GenBank/DDBJ databases">
        <title>De no assembly of potato wild relative species, Solanum commersonii.</title>
        <authorList>
            <person name="Cho K."/>
        </authorList>
    </citation>
    <scope>NUCLEOTIDE SEQUENCE [LARGE SCALE GENOMIC DNA]</scope>
    <source>
        <strain evidence="2">LZ3.2</strain>
        <tissue evidence="2">Leaf</tissue>
    </source>
</reference>